<evidence type="ECO:0000256" key="2">
    <source>
        <dbReference type="ARBA" id="ARBA00022737"/>
    </source>
</evidence>
<feature type="repeat" description="WD" evidence="3">
    <location>
        <begin position="379"/>
        <end position="420"/>
    </location>
</feature>
<dbReference type="InterPro" id="IPR019775">
    <property type="entry name" value="WD40_repeat_CS"/>
</dbReference>
<dbReference type="GO" id="GO:0030621">
    <property type="term" value="F:U4 snRNA binding"/>
    <property type="evidence" value="ECO:0007669"/>
    <property type="project" value="TreeGrafter"/>
</dbReference>
<evidence type="ECO:0000256" key="3">
    <source>
        <dbReference type="PROSITE-ProRule" id="PRU00221"/>
    </source>
</evidence>
<proteinExistence type="predicted"/>
<dbReference type="InterPro" id="IPR015943">
    <property type="entry name" value="WD40/YVTN_repeat-like_dom_sf"/>
</dbReference>
<sequence length="501" mass="56357">MEDKLKTKPRVHFGALDEQENAKRLKINEDGIPSLAPGSIDLDSLADATDLDMSESSLQARQADKEILDEFERRKRARQIAVPTDDARVRLRLRELGEPQCLFGEGPDDRRSRLRYLLSVQEGKEILSESESEEEEEKEEEFFTPGSEELLEARRWITNYSLPRARARIQKQNEQVDIPLAQVKASRKELHSKLKNYTNWASQIADERPVAQCAFTPDASMIVTGAWSGGLKLWSVPQGEEKMTFKGHTDRIGGIAFHPESTKSLDKNVMNFVTSGADSFIHLWSLDKEIPLSTLTGHVGRVSRIAFHPSGKYLGSAGFDGTWRLWDIEKQNELLLQEGHSREVYAIAFQCDGSLVATGGLDCVGRVWDTRTGRSAMTCEGHVKDILGLDWSSNGYQLATASADNTVKIWDMRTLRNIYTISAHQSLVSDIKYSKDGYYLGTTGYDGCVKIWSGDDFRLIKSMEGHESKVMGIDLSEDGRYLASCGFDRTFKLWADEDLVI</sequence>
<gene>
    <name evidence="5" type="ORF">INT45_006548</name>
</gene>
<reference evidence="5 6" key="1">
    <citation type="submission" date="2020-12" db="EMBL/GenBank/DDBJ databases">
        <title>Metabolic potential, ecology and presence of endohyphal bacteria is reflected in genomic diversity of Mucoromycotina.</title>
        <authorList>
            <person name="Muszewska A."/>
            <person name="Okrasinska A."/>
            <person name="Steczkiewicz K."/>
            <person name="Drgas O."/>
            <person name="Orlowska M."/>
            <person name="Perlinska-Lenart U."/>
            <person name="Aleksandrzak-Piekarczyk T."/>
            <person name="Szatraj K."/>
            <person name="Zielenkiewicz U."/>
            <person name="Pilsyk S."/>
            <person name="Malc E."/>
            <person name="Mieczkowski P."/>
            <person name="Kruszewska J.S."/>
            <person name="Biernat P."/>
            <person name="Pawlowska J."/>
        </authorList>
    </citation>
    <scope>NUCLEOTIDE SEQUENCE [LARGE SCALE GENOMIC DNA]</scope>
    <source>
        <strain evidence="5 6">CBS 142.35</strain>
    </source>
</reference>
<dbReference type="InterPro" id="IPR020472">
    <property type="entry name" value="WD40_PAC1"/>
</dbReference>
<keyword evidence="2" id="KW-0677">Repeat</keyword>
<dbReference type="FunFam" id="2.130.10.10:FF:000443">
    <property type="entry name" value="U4/U6 small nuclear ribonucleoprotein Prp4"/>
    <property type="match status" value="1"/>
</dbReference>
<protein>
    <recommendedName>
        <fullName evidence="4">Pre-mRNA processing factor 4 (PRP4)-like domain-containing protein</fullName>
    </recommendedName>
</protein>
<name>A0A8H7S255_9FUNG</name>
<dbReference type="OrthoDB" id="540662at2759"/>
<feature type="repeat" description="WD" evidence="3">
    <location>
        <begin position="295"/>
        <end position="336"/>
    </location>
</feature>
<dbReference type="InterPro" id="IPR001680">
    <property type="entry name" value="WD40_rpt"/>
</dbReference>
<organism evidence="5 6">
    <name type="scientific">Circinella minor</name>
    <dbReference type="NCBI Taxonomy" id="1195481"/>
    <lineage>
        <taxon>Eukaryota</taxon>
        <taxon>Fungi</taxon>
        <taxon>Fungi incertae sedis</taxon>
        <taxon>Mucoromycota</taxon>
        <taxon>Mucoromycotina</taxon>
        <taxon>Mucoromycetes</taxon>
        <taxon>Mucorales</taxon>
        <taxon>Lichtheimiaceae</taxon>
        <taxon>Circinella</taxon>
    </lineage>
</organism>
<dbReference type="FunFam" id="2.130.10.10:FF:001211">
    <property type="entry name" value="CBN-PRP-4 protein"/>
    <property type="match status" value="1"/>
</dbReference>
<feature type="repeat" description="WD" evidence="3">
    <location>
        <begin position="421"/>
        <end position="462"/>
    </location>
</feature>
<dbReference type="PROSITE" id="PS50294">
    <property type="entry name" value="WD_REPEATS_REGION"/>
    <property type="match status" value="5"/>
</dbReference>
<dbReference type="PANTHER" id="PTHR19846">
    <property type="entry name" value="WD40 REPEAT PROTEIN"/>
    <property type="match status" value="1"/>
</dbReference>
<feature type="domain" description="Pre-mRNA processing factor 4 (PRP4)-like" evidence="4">
    <location>
        <begin position="84"/>
        <end position="133"/>
    </location>
</feature>
<dbReference type="GO" id="GO:0046540">
    <property type="term" value="C:U4/U6 x U5 tri-snRNP complex"/>
    <property type="evidence" value="ECO:0007669"/>
    <property type="project" value="TreeGrafter"/>
</dbReference>
<feature type="repeat" description="WD" evidence="3">
    <location>
        <begin position="337"/>
        <end position="378"/>
    </location>
</feature>
<evidence type="ECO:0000256" key="1">
    <source>
        <dbReference type="ARBA" id="ARBA00022574"/>
    </source>
</evidence>
<evidence type="ECO:0000313" key="6">
    <source>
        <dbReference type="Proteomes" id="UP000646827"/>
    </source>
</evidence>
<dbReference type="CDD" id="cd00200">
    <property type="entry name" value="WD40"/>
    <property type="match status" value="1"/>
</dbReference>
<dbReference type="SMART" id="SM00500">
    <property type="entry name" value="SFM"/>
    <property type="match status" value="1"/>
</dbReference>
<dbReference type="InterPro" id="IPR036285">
    <property type="entry name" value="PRP4-like_sf"/>
</dbReference>
<keyword evidence="6" id="KW-1185">Reference proteome</keyword>
<keyword evidence="1 3" id="KW-0853">WD repeat</keyword>
<dbReference type="Pfam" id="PF08799">
    <property type="entry name" value="PRP4"/>
    <property type="match status" value="1"/>
</dbReference>
<dbReference type="GO" id="GO:0000398">
    <property type="term" value="P:mRNA splicing, via spliceosome"/>
    <property type="evidence" value="ECO:0007669"/>
    <property type="project" value="TreeGrafter"/>
</dbReference>
<dbReference type="SMART" id="SM00320">
    <property type="entry name" value="WD40"/>
    <property type="match status" value="7"/>
</dbReference>
<dbReference type="PROSITE" id="PS00678">
    <property type="entry name" value="WD_REPEATS_1"/>
    <property type="match status" value="2"/>
</dbReference>
<dbReference type="Pfam" id="PF00400">
    <property type="entry name" value="WD40"/>
    <property type="match status" value="7"/>
</dbReference>
<dbReference type="PROSITE" id="PS50082">
    <property type="entry name" value="WD_REPEATS_2"/>
    <property type="match status" value="7"/>
</dbReference>
<dbReference type="Gene3D" id="4.10.280.110">
    <property type="entry name" value="Pre-mRNA processing factor 4 domain"/>
    <property type="match status" value="1"/>
</dbReference>
<dbReference type="SUPFAM" id="SSF158230">
    <property type="entry name" value="PRP4-like"/>
    <property type="match status" value="1"/>
</dbReference>
<feature type="repeat" description="WD" evidence="3">
    <location>
        <begin position="463"/>
        <end position="494"/>
    </location>
</feature>
<accession>A0A8H7S255</accession>
<dbReference type="Proteomes" id="UP000646827">
    <property type="component" value="Unassembled WGS sequence"/>
</dbReference>
<dbReference type="PRINTS" id="PR00320">
    <property type="entry name" value="GPROTEINBRPT"/>
</dbReference>
<dbReference type="PANTHER" id="PTHR19846:SF0">
    <property type="entry name" value="PRE-MRNA PROCESSING FACTOR 4"/>
    <property type="match status" value="1"/>
</dbReference>
<dbReference type="InterPro" id="IPR014906">
    <property type="entry name" value="PRP4-like"/>
</dbReference>
<dbReference type="AlphaFoldDB" id="A0A8H7S255"/>
<comment type="caution">
    <text evidence="5">The sequence shown here is derived from an EMBL/GenBank/DDBJ whole genome shotgun (WGS) entry which is preliminary data.</text>
</comment>
<evidence type="ECO:0000313" key="5">
    <source>
        <dbReference type="EMBL" id="KAG2220377.1"/>
    </source>
</evidence>
<feature type="repeat" description="WD" evidence="3">
    <location>
        <begin position="203"/>
        <end position="244"/>
    </location>
</feature>
<dbReference type="Gene3D" id="2.130.10.10">
    <property type="entry name" value="YVTN repeat-like/Quinoprotein amine dehydrogenase"/>
    <property type="match status" value="2"/>
</dbReference>
<dbReference type="SUPFAM" id="SSF50978">
    <property type="entry name" value="WD40 repeat-like"/>
    <property type="match status" value="1"/>
</dbReference>
<dbReference type="EMBL" id="JAEPRB010000142">
    <property type="protein sequence ID" value="KAG2220377.1"/>
    <property type="molecule type" value="Genomic_DNA"/>
</dbReference>
<feature type="repeat" description="WD" evidence="3">
    <location>
        <begin position="245"/>
        <end position="294"/>
    </location>
</feature>
<dbReference type="GO" id="GO:0017070">
    <property type="term" value="F:U6 snRNA binding"/>
    <property type="evidence" value="ECO:0007669"/>
    <property type="project" value="TreeGrafter"/>
</dbReference>
<evidence type="ECO:0000259" key="4">
    <source>
        <dbReference type="SMART" id="SM00500"/>
    </source>
</evidence>
<dbReference type="InterPro" id="IPR036322">
    <property type="entry name" value="WD40_repeat_dom_sf"/>
</dbReference>